<evidence type="ECO:0000256" key="7">
    <source>
        <dbReference type="ARBA" id="ARBA00023098"/>
    </source>
</evidence>
<dbReference type="GO" id="GO:0005739">
    <property type="term" value="C:mitochondrion"/>
    <property type="evidence" value="ECO:0007669"/>
    <property type="project" value="UniProtKB-SubCell"/>
</dbReference>
<evidence type="ECO:0000256" key="1">
    <source>
        <dbReference type="ARBA" id="ARBA00004173"/>
    </source>
</evidence>
<evidence type="ECO:0000256" key="25">
    <source>
        <dbReference type="SAM" id="SignalP"/>
    </source>
</evidence>
<comment type="catalytic activity">
    <reaction evidence="19">
        <text>lutein + O2 = (3R,6R)-3-hydroxy-10'-apo-alpha-carotenal + (3R)-hydroxy-beta-ionone</text>
        <dbReference type="Rhea" id="RHEA:68432"/>
        <dbReference type="ChEBI" id="CHEBI:15379"/>
        <dbReference type="ChEBI" id="CHEBI:28838"/>
        <dbReference type="ChEBI" id="CHEBI:53173"/>
        <dbReference type="ChEBI" id="CHEBI:177903"/>
    </reaction>
    <physiologicalReaction direction="left-to-right" evidence="19">
        <dbReference type="Rhea" id="RHEA:68433"/>
    </physiologicalReaction>
</comment>
<reference evidence="26" key="3">
    <citation type="submission" date="2025-09" db="UniProtKB">
        <authorList>
            <consortium name="Ensembl"/>
        </authorList>
    </citation>
    <scope>IDENTIFICATION</scope>
</reference>
<evidence type="ECO:0000256" key="22">
    <source>
        <dbReference type="ARBA" id="ARBA00049207"/>
    </source>
</evidence>
<feature type="binding site" evidence="23">
    <location>
        <position position="270"/>
    </location>
    <ligand>
        <name>Fe cation</name>
        <dbReference type="ChEBI" id="CHEBI:24875"/>
        <note>catalytic</note>
    </ligand>
</feature>
<evidence type="ECO:0000256" key="19">
    <source>
        <dbReference type="ARBA" id="ARBA00048862"/>
    </source>
</evidence>
<reference evidence="26 27" key="1">
    <citation type="submission" date="2020-06" db="EMBL/GenBank/DDBJ databases">
        <authorList>
            <consortium name="Wellcome Sanger Institute Data Sharing"/>
        </authorList>
    </citation>
    <scope>NUCLEOTIDE SEQUENCE [LARGE SCALE GENOMIC DNA]</scope>
</reference>
<comment type="catalytic activity">
    <reaction evidence="21">
        <text>beta-cryptoxanthin + O2 = all-trans-10'-apo-beta-carotenal + (3R)-hydroxy-beta-ionone</text>
        <dbReference type="Rhea" id="RHEA:68440"/>
        <dbReference type="ChEBI" id="CHEBI:10362"/>
        <dbReference type="ChEBI" id="CHEBI:15379"/>
        <dbReference type="ChEBI" id="CHEBI:53153"/>
        <dbReference type="ChEBI" id="CHEBI:53173"/>
    </reaction>
    <physiologicalReaction direction="left-to-right" evidence="21">
        <dbReference type="Rhea" id="RHEA:68441"/>
    </physiologicalReaction>
</comment>
<comment type="catalytic activity">
    <reaction evidence="16">
        <text>lutein + O2 = (3R,6R)-hydroxy-alpha-ionone + (3R)-3-hydroxy-10'-apo-beta-carotenal</text>
        <dbReference type="Rhea" id="RHEA:68428"/>
        <dbReference type="ChEBI" id="CHEBI:15379"/>
        <dbReference type="ChEBI" id="CHEBI:28838"/>
        <dbReference type="ChEBI" id="CHEBI:177902"/>
        <dbReference type="ChEBI" id="CHEBI:177904"/>
    </reaction>
    <physiologicalReaction direction="left-to-right" evidence="16">
        <dbReference type="Rhea" id="RHEA:68429"/>
    </physiologicalReaction>
</comment>
<sequence>KRIPMNISLKGVPQLFMLVVCVCACVRVCVCVCSCTGRHGLQCIAPLVRSVEETPEPIPTRVTGTIPAWIRGNLLRNGPGKFEFGGDHFNHWFDGMALMHQFKIEDGRVTYRSRFLRSDAYVKNSECNRIMVTEFGTLAMPDPCKNLFFRFLSRFEMIKPTDNASVNFVKYKGDYYVSTETNFMHKVDPESLESKEKVDWSKFIAVNGATAHPHYDPDGTAYNMGNSYGSKGALYNIIKVSPESDGDSLRGAEVLCSISPADKSRPSYYHSFGMSENYVVFIEQPVKLDLWKIVTCNIRRRSLSHGIYWDPKMETIFHLVHKQSGQVSSVKYHTKALSTFHQINAFEQDGFLVLDMCCSDDGQAINTYLIQNMRKAGEALDEMYNSIGRSYPRRFVLPLRVTKDTPTNQNLNTRPNSAATAIKIANDKVYCTHEDLHGDDLHEYGGFEFPHINYARYNARPYRFFYGCGFRHLVGDSLVKVDLEGKKLQAWSQPGFYPSEPVFVPSPNAEEEDDGVILSVVLTPSEDKATFLLALDAKTFEELGRAEVPVNIPYGFHGIFMESSMEANM</sequence>
<evidence type="ECO:0000256" key="12">
    <source>
        <dbReference type="ARBA" id="ARBA00040536"/>
    </source>
</evidence>
<keyword evidence="27" id="KW-1185">Reference proteome</keyword>
<dbReference type="GO" id="GO:0016121">
    <property type="term" value="P:carotene catabolic process"/>
    <property type="evidence" value="ECO:0007669"/>
    <property type="project" value="TreeGrafter"/>
</dbReference>
<comment type="catalytic activity">
    <reaction evidence="14">
        <text>(3R)-3-hydroxy-10'-apo-beta-carotenal + O2 = 4,9-dimethyldodeca-2,4,6,8,10-pentaenedial + (3R)-hydroxy-beta-ionone</text>
        <dbReference type="Rhea" id="RHEA:68424"/>
        <dbReference type="ChEBI" id="CHEBI:15379"/>
        <dbReference type="ChEBI" id="CHEBI:53171"/>
        <dbReference type="ChEBI" id="CHEBI:53173"/>
        <dbReference type="ChEBI" id="CHEBI:177902"/>
    </reaction>
    <physiologicalReaction direction="left-to-right" evidence="14">
        <dbReference type="Rhea" id="RHEA:68425"/>
    </physiologicalReaction>
</comment>
<dbReference type="PANTHER" id="PTHR10543:SF122">
    <property type="entry name" value="CAROTENOID-CLEAVING DIOXYGENASE, MITOCHONDRIAL"/>
    <property type="match status" value="1"/>
</dbReference>
<proteinExistence type="inferred from homology"/>
<evidence type="ECO:0000256" key="11">
    <source>
        <dbReference type="ARBA" id="ARBA00038847"/>
    </source>
</evidence>
<evidence type="ECO:0000313" key="26">
    <source>
        <dbReference type="Ensembl" id="ENSDCDP00010050743.1"/>
    </source>
</evidence>
<evidence type="ECO:0000256" key="4">
    <source>
        <dbReference type="ARBA" id="ARBA00022964"/>
    </source>
</evidence>
<dbReference type="Proteomes" id="UP000694580">
    <property type="component" value="Chromosome 6"/>
</dbReference>
<keyword evidence="4" id="KW-0223">Dioxygenase</keyword>
<keyword evidence="7" id="KW-0443">Lipid metabolism</keyword>
<dbReference type="Ensembl" id="ENSDCDT00010061169.1">
    <property type="protein sequence ID" value="ENSDCDP00010050743.1"/>
    <property type="gene ID" value="ENSDCDG00010029988.1"/>
</dbReference>
<feature type="binding site" evidence="23">
    <location>
        <position position="341"/>
    </location>
    <ligand>
        <name>Fe cation</name>
        <dbReference type="ChEBI" id="CHEBI:24875"/>
        <note>catalytic</note>
    </ligand>
</feature>
<comment type="cofactor">
    <cofactor evidence="23">
        <name>Fe(2+)</name>
        <dbReference type="ChEBI" id="CHEBI:29033"/>
    </cofactor>
    <text evidence="23">Binds 1 Fe(2+) ion per subunit.</text>
</comment>
<gene>
    <name evidence="26" type="primary">bco2a</name>
</gene>
<comment type="subcellular location">
    <subcellularLocation>
        <location evidence="1">Mitochondrion</location>
    </subcellularLocation>
</comment>
<feature type="binding site" evidence="23">
    <location>
        <position position="212"/>
    </location>
    <ligand>
        <name>Fe cation</name>
        <dbReference type="ChEBI" id="CHEBI:24875"/>
        <note>catalytic</note>
    </ligand>
</feature>
<dbReference type="PANTHER" id="PTHR10543">
    <property type="entry name" value="BETA-CAROTENE DIOXYGENASE"/>
    <property type="match status" value="1"/>
</dbReference>
<dbReference type="GO" id="GO:0003834">
    <property type="term" value="F:beta-carotene 15,15'-dioxygenase activity"/>
    <property type="evidence" value="ECO:0007669"/>
    <property type="project" value="TreeGrafter"/>
</dbReference>
<accession>A0AAY4DZB0</accession>
<comment type="catalytic activity">
    <reaction evidence="9">
        <text>all-trans-zeaxanthin + O2 = (3R)-3-hydroxy-10'-apo-beta-carotenal + (3R)-hydroxy-beta-ionone</text>
        <dbReference type="Rhea" id="RHEA:68104"/>
        <dbReference type="ChEBI" id="CHEBI:15379"/>
        <dbReference type="ChEBI" id="CHEBI:27547"/>
        <dbReference type="ChEBI" id="CHEBI:53173"/>
        <dbReference type="ChEBI" id="CHEBI:177902"/>
    </reaction>
    <physiologicalReaction direction="left-to-right" evidence="9">
        <dbReference type="Rhea" id="RHEA:68105"/>
    </physiologicalReaction>
</comment>
<dbReference type="GO" id="GO:0102076">
    <property type="term" value="F:beta,beta-carotene-9',10'-cleaving oxygenase activity"/>
    <property type="evidence" value="ECO:0007669"/>
    <property type="project" value="UniProtKB-EC"/>
</dbReference>
<dbReference type="AlphaFoldDB" id="A0AAY4DZB0"/>
<evidence type="ECO:0000256" key="15">
    <source>
        <dbReference type="ARBA" id="ARBA00047747"/>
    </source>
</evidence>
<feature type="chain" id="PRO_5044293240" description="Carotenoid-cleaving dioxygenase, mitochondrial" evidence="25">
    <location>
        <begin position="32"/>
        <end position="569"/>
    </location>
</feature>
<comment type="catalytic activity">
    <reaction evidence="10">
        <text>(3R,6R)-3-hydroxy-10'-apo-alpha-carotenal + O2 = (3R,6R)-hydroxy-alpha-ionone + 4,9-dimethyldodeca-2,4,6,8,10-pentaenedial</text>
        <dbReference type="Rhea" id="RHEA:68436"/>
        <dbReference type="ChEBI" id="CHEBI:15379"/>
        <dbReference type="ChEBI" id="CHEBI:53171"/>
        <dbReference type="ChEBI" id="CHEBI:177903"/>
        <dbReference type="ChEBI" id="CHEBI:177904"/>
    </reaction>
    <physiologicalReaction direction="left-to-right" evidence="10">
        <dbReference type="Rhea" id="RHEA:68437"/>
    </physiologicalReaction>
</comment>
<keyword evidence="5" id="KW-0560">Oxidoreductase</keyword>
<evidence type="ECO:0000256" key="18">
    <source>
        <dbReference type="ARBA" id="ARBA00048381"/>
    </source>
</evidence>
<evidence type="ECO:0000256" key="3">
    <source>
        <dbReference type="ARBA" id="ARBA00022723"/>
    </source>
</evidence>
<dbReference type="InterPro" id="IPR004294">
    <property type="entry name" value="Carotenoid_Oase"/>
</dbReference>
<comment type="catalytic activity">
    <reaction evidence="22">
        <text>13-cis-lycopene + O2 = 13-cis-10'-apo-lycopenal + (3E,5E)-6,10-dimethylundeca-3,5,9-trien-2-one</text>
        <dbReference type="Rhea" id="RHEA:68448"/>
        <dbReference type="ChEBI" id="CHEBI:15379"/>
        <dbReference type="ChEBI" id="CHEBI:67207"/>
        <dbReference type="ChEBI" id="CHEBI:177907"/>
        <dbReference type="ChEBI" id="CHEBI:177908"/>
    </reaction>
    <physiologicalReaction direction="left-to-right" evidence="22">
        <dbReference type="Rhea" id="RHEA:68449"/>
    </physiologicalReaction>
</comment>
<evidence type="ECO:0000256" key="23">
    <source>
        <dbReference type="PIRSR" id="PIRSR604294-1"/>
    </source>
</evidence>
<evidence type="ECO:0000256" key="9">
    <source>
        <dbReference type="ARBA" id="ARBA00035797"/>
    </source>
</evidence>
<evidence type="ECO:0000256" key="16">
    <source>
        <dbReference type="ARBA" id="ARBA00047865"/>
    </source>
</evidence>
<evidence type="ECO:0000256" key="20">
    <source>
        <dbReference type="ARBA" id="ARBA00049156"/>
    </source>
</evidence>
<evidence type="ECO:0000256" key="6">
    <source>
        <dbReference type="ARBA" id="ARBA00023004"/>
    </source>
</evidence>
<dbReference type="GO" id="GO:0046872">
    <property type="term" value="F:metal ion binding"/>
    <property type="evidence" value="ECO:0007669"/>
    <property type="project" value="UniProtKB-KW"/>
</dbReference>
<comment type="catalytic activity">
    <reaction evidence="15">
        <text>5-cis-lycopene + O2 = 5-cis-10'-apo-lycopenal + (3E,5E)-6,10-dimethylundeca-3,5,9-trien-2-one</text>
        <dbReference type="Rhea" id="RHEA:68444"/>
        <dbReference type="ChEBI" id="CHEBI:15379"/>
        <dbReference type="ChEBI" id="CHEBI:67207"/>
        <dbReference type="ChEBI" id="CHEBI:177905"/>
        <dbReference type="ChEBI" id="CHEBI:177906"/>
    </reaction>
    <physiologicalReaction direction="left-to-right" evidence="15">
        <dbReference type="Rhea" id="RHEA:68445"/>
    </physiologicalReaction>
</comment>
<evidence type="ECO:0000256" key="14">
    <source>
        <dbReference type="ARBA" id="ARBA00047577"/>
    </source>
</evidence>
<reference evidence="26" key="2">
    <citation type="submission" date="2025-08" db="UniProtKB">
        <authorList>
            <consortium name="Ensembl"/>
        </authorList>
    </citation>
    <scope>IDENTIFICATION</scope>
</reference>
<keyword evidence="3 23" id="KW-0479">Metal-binding</keyword>
<dbReference type="EC" id="1.13.11.71" evidence="11"/>
<dbReference type="GO" id="GO:0042574">
    <property type="term" value="P:retinal metabolic process"/>
    <property type="evidence" value="ECO:0007669"/>
    <property type="project" value="TreeGrafter"/>
</dbReference>
<protein>
    <recommendedName>
        <fullName evidence="12">Carotenoid-cleaving dioxygenase, mitochondrial</fullName>
        <ecNumber evidence="11">1.13.11.71</ecNumber>
    </recommendedName>
</protein>
<keyword evidence="8" id="KW-0496">Mitochondrion</keyword>
<feature type="signal peptide" evidence="25">
    <location>
        <begin position="1"/>
        <end position="31"/>
    </location>
</feature>
<keyword evidence="25" id="KW-0732">Signal</keyword>
<evidence type="ECO:0000256" key="2">
    <source>
        <dbReference type="ARBA" id="ARBA00006787"/>
    </source>
</evidence>
<evidence type="ECO:0000256" key="13">
    <source>
        <dbReference type="ARBA" id="ARBA00045336"/>
    </source>
</evidence>
<dbReference type="GO" id="GO:0010436">
    <property type="term" value="F:carotenoid dioxygenase activity"/>
    <property type="evidence" value="ECO:0007669"/>
    <property type="project" value="TreeGrafter"/>
</dbReference>
<organism evidence="26 27">
    <name type="scientific">Denticeps clupeoides</name>
    <name type="common">denticle herring</name>
    <dbReference type="NCBI Taxonomy" id="299321"/>
    <lineage>
        <taxon>Eukaryota</taxon>
        <taxon>Metazoa</taxon>
        <taxon>Chordata</taxon>
        <taxon>Craniata</taxon>
        <taxon>Vertebrata</taxon>
        <taxon>Euteleostomi</taxon>
        <taxon>Actinopterygii</taxon>
        <taxon>Neopterygii</taxon>
        <taxon>Teleostei</taxon>
        <taxon>Clupei</taxon>
        <taxon>Clupeiformes</taxon>
        <taxon>Denticipitoidei</taxon>
        <taxon>Denticipitidae</taxon>
        <taxon>Denticeps</taxon>
    </lineage>
</organism>
<evidence type="ECO:0000256" key="21">
    <source>
        <dbReference type="ARBA" id="ARBA00049190"/>
    </source>
</evidence>
<evidence type="ECO:0000256" key="10">
    <source>
        <dbReference type="ARBA" id="ARBA00036274"/>
    </source>
</evidence>
<evidence type="ECO:0000256" key="5">
    <source>
        <dbReference type="ARBA" id="ARBA00023002"/>
    </source>
</evidence>
<comment type="catalytic activity">
    <reaction evidence="17">
        <text>all-trans-10'-apo-beta-carotenal + O2 = beta-ionone + 4,9-dimethyldodeca-2,4,6,8,10-pentaenedial</text>
        <dbReference type="Rhea" id="RHEA:68452"/>
        <dbReference type="ChEBI" id="CHEBI:15379"/>
        <dbReference type="ChEBI" id="CHEBI:32325"/>
        <dbReference type="ChEBI" id="CHEBI:53153"/>
        <dbReference type="ChEBI" id="CHEBI:53171"/>
    </reaction>
    <physiologicalReaction direction="left-to-right" evidence="17">
        <dbReference type="Rhea" id="RHEA:68453"/>
    </physiologicalReaction>
</comment>
<dbReference type="GeneTree" id="ENSGT00950000182913"/>
<dbReference type="Pfam" id="PF03055">
    <property type="entry name" value="RPE65"/>
    <property type="match status" value="1"/>
</dbReference>
<feature type="binding site" evidence="23">
    <location>
        <position position="557"/>
    </location>
    <ligand>
        <name>Fe cation</name>
        <dbReference type="ChEBI" id="CHEBI:24875"/>
        <note>catalytic</note>
    </ligand>
</feature>
<evidence type="ECO:0000313" key="27">
    <source>
        <dbReference type="Proteomes" id="UP000694580"/>
    </source>
</evidence>
<name>A0AAY4DZB0_9TELE</name>
<comment type="catalytic activity">
    <reaction evidence="18">
        <text>all-trans-zeaxanthin + 2 O2 = 4,9-dimethyldodeca-2,4,6,8,10-pentaenedial + 2 (3R)-hydroxy-beta-ionone</text>
        <dbReference type="Rhea" id="RHEA:26393"/>
        <dbReference type="ChEBI" id="CHEBI:15379"/>
        <dbReference type="ChEBI" id="CHEBI:27547"/>
        <dbReference type="ChEBI" id="CHEBI:53171"/>
        <dbReference type="ChEBI" id="CHEBI:53173"/>
    </reaction>
    <physiologicalReaction direction="left-to-right" evidence="18">
        <dbReference type="Rhea" id="RHEA:26394"/>
    </physiologicalReaction>
</comment>
<evidence type="ECO:0000256" key="24">
    <source>
        <dbReference type="RuleBase" id="RU003799"/>
    </source>
</evidence>
<comment type="function">
    <text evidence="13">Broad specificity mitochondrial dioxygenase that mediates the asymmetric oxidative cleavage of carotenoids. Cleaves carotenes (pure hydrocarbon carotenoids) such as all-trans-beta-carotene and lycopene as well as xanthophylls (oxygenated carotenoids) such as zeaxanthin, lutein and beta-cryptoxanthin at both the 9,10 and the 9',10' carbon-carbon double bond. Through its function in carotenoids metabolism regulates oxidative stress and the production of important signaling molecules.</text>
</comment>
<keyword evidence="6 23" id="KW-0408">Iron</keyword>
<evidence type="ECO:0000256" key="8">
    <source>
        <dbReference type="ARBA" id="ARBA00023128"/>
    </source>
</evidence>
<comment type="catalytic activity">
    <reaction evidence="20">
        <text>all-trans-beta-carotene + O2 = beta-ionone + all-trans-10'-apo-beta-carotenal</text>
        <dbReference type="Rhea" id="RHEA:26389"/>
        <dbReference type="ChEBI" id="CHEBI:15379"/>
        <dbReference type="ChEBI" id="CHEBI:17579"/>
        <dbReference type="ChEBI" id="CHEBI:32325"/>
        <dbReference type="ChEBI" id="CHEBI:53153"/>
        <dbReference type="EC" id="1.13.11.71"/>
    </reaction>
    <physiologicalReaction direction="left-to-right" evidence="20">
        <dbReference type="Rhea" id="RHEA:26390"/>
    </physiologicalReaction>
</comment>
<evidence type="ECO:0000256" key="17">
    <source>
        <dbReference type="ARBA" id="ARBA00048043"/>
    </source>
</evidence>
<comment type="similarity">
    <text evidence="2 24">Belongs to the carotenoid oxygenase family.</text>
</comment>